<dbReference type="AlphaFoldDB" id="A0A5B8MV25"/>
<organism evidence="2 3">
    <name type="scientific">Chloropicon primus</name>
    <dbReference type="NCBI Taxonomy" id="1764295"/>
    <lineage>
        <taxon>Eukaryota</taxon>
        <taxon>Viridiplantae</taxon>
        <taxon>Chlorophyta</taxon>
        <taxon>Chloropicophyceae</taxon>
        <taxon>Chloropicales</taxon>
        <taxon>Chloropicaceae</taxon>
        <taxon>Chloropicon</taxon>
    </lineage>
</organism>
<proteinExistence type="predicted"/>
<evidence type="ECO:0000313" key="3">
    <source>
        <dbReference type="Proteomes" id="UP000316726"/>
    </source>
</evidence>
<feature type="region of interest" description="Disordered" evidence="1">
    <location>
        <begin position="1"/>
        <end position="141"/>
    </location>
</feature>
<reference evidence="2 3" key="1">
    <citation type="submission" date="2018-07" db="EMBL/GenBank/DDBJ databases">
        <title>The complete nuclear genome of the prasinophyte Chloropicon primus (CCMP1205).</title>
        <authorList>
            <person name="Pombert J.-F."/>
            <person name="Otis C."/>
            <person name="Turmel M."/>
            <person name="Lemieux C."/>
        </authorList>
    </citation>
    <scope>NUCLEOTIDE SEQUENCE [LARGE SCALE GENOMIC DNA]</scope>
    <source>
        <strain evidence="2 3">CCMP1205</strain>
    </source>
</reference>
<feature type="compositionally biased region" description="Pro residues" evidence="1">
    <location>
        <begin position="109"/>
        <end position="125"/>
    </location>
</feature>
<evidence type="ECO:0000313" key="2">
    <source>
        <dbReference type="EMBL" id="QDZ24409.1"/>
    </source>
</evidence>
<sequence>MDATTTGKGGAKKPSDFKSKFKKFTKSLSTDKIKKTFSKASSKDKIPDKLQENVPPVPVTPEEGGKTTAPKTPEPKATHPKSPLAAVAAMKSTPFNSPEKKQIDVTRSPSPPVVPKTKPSAPPLPKIEDEGDAKEDDGGKRSARSILINCSRVVGAGVALLALKAAVGRQK</sequence>
<dbReference type="EMBL" id="CP031046">
    <property type="protein sequence ID" value="QDZ24409.1"/>
    <property type="molecule type" value="Genomic_DNA"/>
</dbReference>
<dbReference type="Proteomes" id="UP000316726">
    <property type="component" value="Chromosome 13"/>
</dbReference>
<keyword evidence="3" id="KW-1185">Reference proteome</keyword>
<accession>A0A5B8MV25</accession>
<evidence type="ECO:0000256" key="1">
    <source>
        <dbReference type="SAM" id="MobiDB-lite"/>
    </source>
</evidence>
<protein>
    <submittedName>
        <fullName evidence="2">Uncharacterized protein</fullName>
    </submittedName>
</protein>
<feature type="compositionally biased region" description="Basic and acidic residues" evidence="1">
    <location>
        <begin position="41"/>
        <end position="51"/>
    </location>
</feature>
<name>A0A5B8MV25_9CHLO</name>
<gene>
    <name evidence="2" type="ORF">A3770_13p69270</name>
</gene>